<dbReference type="CDD" id="cd06170">
    <property type="entry name" value="LuxR_C_like"/>
    <property type="match status" value="1"/>
</dbReference>
<evidence type="ECO:0000256" key="1">
    <source>
        <dbReference type="ARBA" id="ARBA00023015"/>
    </source>
</evidence>
<dbReference type="SMART" id="SM00421">
    <property type="entry name" value="HTH_LUXR"/>
    <property type="match status" value="1"/>
</dbReference>
<dbReference type="HOGENOM" id="CLU_120890_0_0_10"/>
<proteinExistence type="predicted"/>
<dbReference type="InterPro" id="IPR036388">
    <property type="entry name" value="WH-like_DNA-bd_sf"/>
</dbReference>
<sequence length="192" mass="21447">MSNTNQIQAGVADRGLEIFNQGDRTLATYAGHTYKFKDLPNHILNLIRMDLALNERAQKALIQWGYSDESERLEKYASCRFGGIDLFPDVNTCGELTPDHHDCPSRSSCPFNGVICVKPAGVNGEISPREMEVLKLIAMDYMEKEIAEKLEITQTGVAKHRKALFNKIGVQSSIGLTHWAITHNIIQPSYAI</sequence>
<keyword evidence="6" id="KW-1185">Reference proteome</keyword>
<dbReference type="RefSeq" id="WP_014203538.1">
    <property type="nucleotide sequence ID" value="NC_016599.1"/>
</dbReference>
<dbReference type="PROSITE" id="PS50043">
    <property type="entry name" value="HTH_LUXR_2"/>
    <property type="match status" value="1"/>
</dbReference>
<dbReference type="InterPro" id="IPR000792">
    <property type="entry name" value="Tscrpt_reg_LuxR_C"/>
</dbReference>
<feature type="domain" description="HTH luxR-type" evidence="4">
    <location>
        <begin position="119"/>
        <end position="184"/>
    </location>
</feature>
<evidence type="ECO:0000256" key="3">
    <source>
        <dbReference type="ARBA" id="ARBA00023163"/>
    </source>
</evidence>
<dbReference type="KEGG" id="oho:Oweho_3240"/>
<gene>
    <name evidence="5" type="ordered locus">Oweho_3240</name>
</gene>
<dbReference type="Proteomes" id="UP000005631">
    <property type="component" value="Chromosome"/>
</dbReference>
<dbReference type="GO" id="GO:0006355">
    <property type="term" value="P:regulation of DNA-templated transcription"/>
    <property type="evidence" value="ECO:0007669"/>
    <property type="project" value="InterPro"/>
</dbReference>
<evidence type="ECO:0000313" key="5">
    <source>
        <dbReference type="EMBL" id="AEV34191.1"/>
    </source>
</evidence>
<reference evidence="5 6" key="1">
    <citation type="journal article" date="2012" name="Stand. Genomic Sci.">
        <title>Genome sequence of the orange-pigmented seawater bacterium Owenweeksia hongkongensis type strain (UST20020801(T)).</title>
        <authorList>
            <person name="Riedel T."/>
            <person name="Held B."/>
            <person name="Nolan M."/>
            <person name="Lucas S."/>
            <person name="Lapidus A."/>
            <person name="Tice H."/>
            <person name="Del Rio T.G."/>
            <person name="Cheng J.F."/>
            <person name="Han C."/>
            <person name="Tapia R."/>
            <person name="Goodwin L.A."/>
            <person name="Pitluck S."/>
            <person name="Liolios K."/>
            <person name="Mavromatis K."/>
            <person name="Pagani I."/>
            <person name="Ivanova N."/>
            <person name="Mikhailova N."/>
            <person name="Pati A."/>
            <person name="Chen A."/>
            <person name="Palaniappan K."/>
            <person name="Rohde M."/>
            <person name="Tindall B.J."/>
            <person name="Detter J.C."/>
            <person name="Goker M."/>
            <person name="Woyke T."/>
            <person name="Bristow J."/>
            <person name="Eisen J.A."/>
            <person name="Markowitz V."/>
            <person name="Hugenholtz P."/>
            <person name="Klenk H.P."/>
            <person name="Kyrpides N.C."/>
        </authorList>
    </citation>
    <scope>NUCLEOTIDE SEQUENCE</scope>
    <source>
        <strain evidence="6">DSM 17368 / JCM 12287 / NRRL B-23963</strain>
    </source>
</reference>
<dbReference type="InterPro" id="IPR016032">
    <property type="entry name" value="Sig_transdc_resp-reg_C-effctor"/>
</dbReference>
<dbReference type="SUPFAM" id="SSF46894">
    <property type="entry name" value="C-terminal effector domain of the bipartite response regulators"/>
    <property type="match status" value="1"/>
</dbReference>
<name>G8R491_OWEHD</name>
<organism evidence="5 6">
    <name type="scientific">Owenweeksia hongkongensis (strain DSM 17368 / CIP 108786 / JCM 12287 / NRRL B-23963 / UST20020801)</name>
    <dbReference type="NCBI Taxonomy" id="926562"/>
    <lineage>
        <taxon>Bacteria</taxon>
        <taxon>Pseudomonadati</taxon>
        <taxon>Bacteroidota</taxon>
        <taxon>Flavobacteriia</taxon>
        <taxon>Flavobacteriales</taxon>
        <taxon>Owenweeksiaceae</taxon>
        <taxon>Owenweeksia</taxon>
    </lineage>
</organism>
<protein>
    <submittedName>
        <fullName evidence="5">Response regulator containing a CheY-like receiver domain and an HTH DNA-binding domain</fullName>
    </submittedName>
</protein>
<dbReference type="AlphaFoldDB" id="G8R491"/>
<dbReference type="PANTHER" id="PTHR44688:SF16">
    <property type="entry name" value="DNA-BINDING TRANSCRIPTIONAL ACTIVATOR DEVR_DOSR"/>
    <property type="match status" value="1"/>
</dbReference>
<evidence type="ECO:0000313" key="6">
    <source>
        <dbReference type="Proteomes" id="UP000005631"/>
    </source>
</evidence>
<dbReference type="STRING" id="926562.Oweho_3240"/>
<dbReference type="GO" id="GO:0003677">
    <property type="term" value="F:DNA binding"/>
    <property type="evidence" value="ECO:0007669"/>
    <property type="project" value="UniProtKB-KW"/>
</dbReference>
<dbReference type="Pfam" id="PF00196">
    <property type="entry name" value="GerE"/>
    <property type="match status" value="1"/>
</dbReference>
<dbReference type="EMBL" id="CP003156">
    <property type="protein sequence ID" value="AEV34191.1"/>
    <property type="molecule type" value="Genomic_DNA"/>
</dbReference>
<dbReference type="eggNOG" id="COG2197">
    <property type="taxonomic scope" value="Bacteria"/>
</dbReference>
<keyword evidence="2 5" id="KW-0238">DNA-binding</keyword>
<evidence type="ECO:0000256" key="2">
    <source>
        <dbReference type="ARBA" id="ARBA00023125"/>
    </source>
</evidence>
<dbReference type="Gene3D" id="1.10.10.10">
    <property type="entry name" value="Winged helix-like DNA-binding domain superfamily/Winged helix DNA-binding domain"/>
    <property type="match status" value="1"/>
</dbReference>
<keyword evidence="1" id="KW-0805">Transcription regulation</keyword>
<keyword evidence="3" id="KW-0804">Transcription</keyword>
<dbReference type="PANTHER" id="PTHR44688">
    <property type="entry name" value="DNA-BINDING TRANSCRIPTIONAL ACTIVATOR DEVR_DOSR"/>
    <property type="match status" value="1"/>
</dbReference>
<evidence type="ECO:0000259" key="4">
    <source>
        <dbReference type="PROSITE" id="PS50043"/>
    </source>
</evidence>
<accession>G8R491</accession>